<dbReference type="AlphaFoldDB" id="A0A0X3Q359"/>
<feature type="compositionally biased region" description="Basic and acidic residues" evidence="1">
    <location>
        <begin position="1029"/>
        <end position="1051"/>
    </location>
</feature>
<feature type="compositionally biased region" description="Basic and acidic residues" evidence="1">
    <location>
        <begin position="865"/>
        <end position="921"/>
    </location>
</feature>
<organism evidence="2">
    <name type="scientific">Schistocephalus solidus</name>
    <name type="common">Tapeworm</name>
    <dbReference type="NCBI Taxonomy" id="70667"/>
    <lineage>
        <taxon>Eukaryota</taxon>
        <taxon>Metazoa</taxon>
        <taxon>Spiralia</taxon>
        <taxon>Lophotrochozoa</taxon>
        <taxon>Platyhelminthes</taxon>
        <taxon>Cestoda</taxon>
        <taxon>Eucestoda</taxon>
        <taxon>Diphyllobothriidea</taxon>
        <taxon>Diphyllobothriidae</taxon>
        <taxon>Schistocephalus</taxon>
    </lineage>
</organism>
<feature type="compositionally biased region" description="Low complexity" evidence="1">
    <location>
        <begin position="349"/>
        <end position="370"/>
    </location>
</feature>
<feature type="non-terminal residue" evidence="2">
    <location>
        <position position="1"/>
    </location>
</feature>
<feature type="compositionally biased region" description="Basic and acidic residues" evidence="1">
    <location>
        <begin position="433"/>
        <end position="462"/>
    </location>
</feature>
<feature type="compositionally biased region" description="Basic residues" evidence="1">
    <location>
        <begin position="592"/>
        <end position="606"/>
    </location>
</feature>
<feature type="compositionally biased region" description="Low complexity" evidence="1">
    <location>
        <begin position="61"/>
        <end position="74"/>
    </location>
</feature>
<dbReference type="EMBL" id="GEEE01004756">
    <property type="protein sequence ID" value="JAP58469.1"/>
    <property type="molecule type" value="Transcribed_RNA"/>
</dbReference>
<feature type="region of interest" description="Disordered" evidence="1">
    <location>
        <begin position="42"/>
        <end position="99"/>
    </location>
</feature>
<gene>
    <name evidence="2" type="ORF">TR140269</name>
</gene>
<feature type="compositionally biased region" description="Polar residues" evidence="1">
    <location>
        <begin position="615"/>
        <end position="628"/>
    </location>
</feature>
<feature type="compositionally biased region" description="Acidic residues" evidence="1">
    <location>
        <begin position="75"/>
        <end position="90"/>
    </location>
</feature>
<feature type="region of interest" description="Disordered" evidence="1">
    <location>
        <begin position="199"/>
        <end position="242"/>
    </location>
</feature>
<name>A0A0X3Q359_SCHSO</name>
<proteinExistence type="predicted"/>
<feature type="compositionally biased region" description="Basic residues" evidence="1">
    <location>
        <begin position="770"/>
        <end position="782"/>
    </location>
</feature>
<accession>A0A0X3Q359</accession>
<evidence type="ECO:0008006" key="3">
    <source>
        <dbReference type="Google" id="ProtNLM"/>
    </source>
</evidence>
<evidence type="ECO:0000313" key="2">
    <source>
        <dbReference type="EMBL" id="JAP58469.1"/>
    </source>
</evidence>
<feature type="compositionally biased region" description="Acidic residues" evidence="1">
    <location>
        <begin position="51"/>
        <end position="60"/>
    </location>
</feature>
<protein>
    <recommendedName>
        <fullName evidence="3">Serine/arginine repetitive matrix protein 2</fullName>
    </recommendedName>
</protein>
<sequence length="1086" mass="119248">GITSEEGVTVRRRAFRIPVFLVFARAYGILKSFFEKMRSDSSVCTRSSASESEDEGELNSEDSGSSSTTSSEGITSEEGEVDSDVDENDLDGAHVPPKVETPWERGLRLARERLLKAKLRRQTEADLEEKKLKLTVTAPEATEEDQLAADEIGVSRVADVFWLNYYKLAVVGCTQLTGKRSLPCDIAVPSAAKLAYWRRHHGRASQRPHHRHQQSDFVRTQVRSGSQSSASSTVDSIDGRSRTSSLSSLAGSIFLAVPELAADDESDRDEHQRRRRRRRHSSGSSSSSPVGAGGGGGDSASSLSPNRRVTSPLRSQRSVGRRFAQVDAPPSAIAVTASERTRRHHRRYAGSSHSRSSSSASSSSSSSSSRPTAGAGAYSRERSRSPKRRPPSGPPHKPFANTNQVPTAAGNIWRGRRPPMAYLEPPRQNPPRAVDKSSADRAGRGEYDRSQGDSRWPLERGVRPNISPEKITLPSSEMPTKSPWEDIPNRNRATPAEAPVYRSPSRRSRASRSPAKERGQPLEANLEVATAAAEKTTFITSWSQAESPSPRHNSRQDITETREGHSRALSRRLSSHQHQLPDVVPTTATSKNLRKRGPSQMRRKSRSPFGDIEIGSNQPAPASASSLYVSHAGAGRQPPDATLSQPTPFEQTVPLLAGAVNPVNPLLPLLPTQTSTIPGGGGTPPFKTAATEADGRSGGELPAASSRPGVKLTIAPRVKVPVLRPGSGLKTKQPGSRQVETPALGDDDGDGLTDRLLSSRRREPAEESRHSRHQQRLQRRRGSSSLTRRSDGADSDEANSRRRSPVRVARDTSRPVVSPLGRRRLREPLRTEEEEEEVVPKRSRLGYTAVSPGDLDSQDFQLPPMDRDGRRLREPYQDRGSFESRDNYTGDGHRRMGDGGSRSRYDDQRGNKRGMDLERDSYGPSQYRVRAVERRSDFDVSETVGAYSSSHRHHLQYEDRGRSGPSVSDNQRRYRSSNKRSAGGGGDDSPSTMGYRSYHRRDEDSPPSVTEAFDSRRRRSRAGAGGGTRVERSRSPFESSHNREDAAAAEQRLNELRKRLTVVDDAIAELRAHHTTNKTAAAAGMR</sequence>
<reference evidence="2" key="1">
    <citation type="submission" date="2016-01" db="EMBL/GenBank/DDBJ databases">
        <title>Reference transcriptome for the parasite Schistocephalus solidus: insights into the molecular evolution of parasitism.</title>
        <authorList>
            <person name="Hebert F.O."/>
            <person name="Grambauer S."/>
            <person name="Barber I."/>
            <person name="Landry C.R."/>
            <person name="Aubin-Horth N."/>
        </authorList>
    </citation>
    <scope>NUCLEOTIDE SEQUENCE</scope>
</reference>
<feature type="compositionally biased region" description="Basic residues" evidence="1">
    <location>
        <begin position="199"/>
        <end position="212"/>
    </location>
</feature>
<feature type="compositionally biased region" description="Basic and acidic residues" evidence="1">
    <location>
        <begin position="760"/>
        <end position="769"/>
    </location>
</feature>
<feature type="compositionally biased region" description="Polar residues" evidence="1">
    <location>
        <begin position="305"/>
        <end position="318"/>
    </location>
</feature>
<evidence type="ECO:0000256" key="1">
    <source>
        <dbReference type="SAM" id="MobiDB-lite"/>
    </source>
</evidence>
<feature type="compositionally biased region" description="Basic and acidic residues" evidence="1">
    <location>
        <begin position="554"/>
        <end position="566"/>
    </location>
</feature>
<feature type="region of interest" description="Disordered" evidence="1">
    <location>
        <begin position="262"/>
        <end position="650"/>
    </location>
</feature>
<feature type="compositionally biased region" description="Low complexity" evidence="1">
    <location>
        <begin position="224"/>
        <end position="242"/>
    </location>
</feature>
<feature type="compositionally biased region" description="Polar residues" evidence="1">
    <location>
        <begin position="537"/>
        <end position="551"/>
    </location>
</feature>
<feature type="region of interest" description="Disordered" evidence="1">
    <location>
        <begin position="671"/>
        <end position="1051"/>
    </location>
</feature>